<feature type="transmembrane region" description="Helical" evidence="1">
    <location>
        <begin position="140"/>
        <end position="161"/>
    </location>
</feature>
<keyword evidence="1" id="KW-0472">Membrane</keyword>
<dbReference type="KEGG" id="luo:HHL09_15055"/>
<evidence type="ECO:0000313" key="2">
    <source>
        <dbReference type="EMBL" id="QJE97048.1"/>
    </source>
</evidence>
<dbReference type="AlphaFoldDB" id="A0A858RKR3"/>
<accession>A0A858RKR3</accession>
<feature type="transmembrane region" description="Helical" evidence="1">
    <location>
        <begin position="12"/>
        <end position="36"/>
    </location>
</feature>
<evidence type="ECO:0000256" key="1">
    <source>
        <dbReference type="SAM" id="Phobius"/>
    </source>
</evidence>
<keyword evidence="3" id="KW-1185">Reference proteome</keyword>
<dbReference type="Proteomes" id="UP000501812">
    <property type="component" value="Chromosome"/>
</dbReference>
<feature type="transmembrane region" description="Helical" evidence="1">
    <location>
        <begin position="56"/>
        <end position="73"/>
    </location>
</feature>
<evidence type="ECO:0000313" key="3">
    <source>
        <dbReference type="Proteomes" id="UP000501812"/>
    </source>
</evidence>
<protein>
    <submittedName>
        <fullName evidence="2">Uncharacterized protein</fullName>
    </submittedName>
</protein>
<organism evidence="2 3">
    <name type="scientific">Luteolibacter luteus</name>
    <dbReference type="NCBI Taxonomy" id="2728835"/>
    <lineage>
        <taxon>Bacteria</taxon>
        <taxon>Pseudomonadati</taxon>
        <taxon>Verrucomicrobiota</taxon>
        <taxon>Verrucomicrobiia</taxon>
        <taxon>Verrucomicrobiales</taxon>
        <taxon>Verrucomicrobiaceae</taxon>
        <taxon>Luteolibacter</taxon>
    </lineage>
</organism>
<gene>
    <name evidence="2" type="ORF">HHL09_15055</name>
</gene>
<proteinExistence type="predicted"/>
<keyword evidence="1" id="KW-1133">Transmembrane helix</keyword>
<feature type="transmembrane region" description="Helical" evidence="1">
    <location>
        <begin position="94"/>
        <end position="120"/>
    </location>
</feature>
<dbReference type="RefSeq" id="WP_169455448.1">
    <property type="nucleotide sequence ID" value="NZ_CP051774.1"/>
</dbReference>
<keyword evidence="1" id="KW-0812">Transmembrane</keyword>
<dbReference type="EMBL" id="CP051774">
    <property type="protein sequence ID" value="QJE97048.1"/>
    <property type="molecule type" value="Genomic_DNA"/>
</dbReference>
<sequence>MNEAPAPLRSSTVVAILLRLFSIYWTVQGVLLIPTAIMSGTLSGWLPVVANLMTPVLYGFLAFLSWIFAGAIATKVAGQGDPAVPFLQISRGDLFAFGLLVLGLYFFLSYLASSVNWLHYLAIKGPESIGAGNPNTMYELSAQLIPCIAGLMMAITSTRFGHRLAGSRGGKQAAAT</sequence>
<reference evidence="2 3" key="1">
    <citation type="submission" date="2020-04" db="EMBL/GenBank/DDBJ databases">
        <title>Luteolibacter sp. G-1-1-1 isolated from soil.</title>
        <authorList>
            <person name="Dahal R.H."/>
        </authorList>
    </citation>
    <scope>NUCLEOTIDE SEQUENCE [LARGE SCALE GENOMIC DNA]</scope>
    <source>
        <strain evidence="2 3">G-1-1-1</strain>
    </source>
</reference>
<name>A0A858RKR3_9BACT</name>